<feature type="binding site" evidence="6">
    <location>
        <position position="76"/>
    </location>
    <ligand>
        <name>Mg(2+)</name>
        <dbReference type="ChEBI" id="CHEBI:18420"/>
    </ligand>
</feature>
<evidence type="ECO:0000256" key="6">
    <source>
        <dbReference type="PIRSR" id="PIRSR601019-2"/>
    </source>
</evidence>
<feature type="binding site" evidence="5">
    <location>
        <begin position="359"/>
        <end position="362"/>
    </location>
    <ligand>
        <name>GTP</name>
        <dbReference type="ChEBI" id="CHEBI:37565"/>
    </ligand>
</feature>
<dbReference type="PANTHER" id="PTHR10218:SF360">
    <property type="entry name" value="GUANINE NUCLEOTIDE-BINDING PROTEIN SUBUNIT ALPHA HOMOLOG"/>
    <property type="match status" value="1"/>
</dbReference>
<organism evidence="8 9">
    <name type="scientific">Lactarius akahatsu</name>
    <dbReference type="NCBI Taxonomy" id="416441"/>
    <lineage>
        <taxon>Eukaryota</taxon>
        <taxon>Fungi</taxon>
        <taxon>Dikarya</taxon>
        <taxon>Basidiomycota</taxon>
        <taxon>Agaricomycotina</taxon>
        <taxon>Agaricomycetes</taxon>
        <taxon>Russulales</taxon>
        <taxon>Russulaceae</taxon>
        <taxon>Lactarius</taxon>
    </lineage>
</organism>
<feature type="binding site" evidence="5">
    <location>
        <begin position="72"/>
        <end position="77"/>
    </location>
    <ligand>
        <name>GTP</name>
        <dbReference type="ChEBI" id="CHEBI:37565"/>
    </ligand>
</feature>
<feature type="binding site" evidence="6">
    <location>
        <position position="266"/>
    </location>
    <ligand>
        <name>Mg(2+)</name>
        <dbReference type="ChEBI" id="CHEBI:18420"/>
    </ligand>
</feature>
<evidence type="ECO:0000256" key="1">
    <source>
        <dbReference type="ARBA" id="ARBA00022723"/>
    </source>
</evidence>
<dbReference type="InterPro" id="IPR011025">
    <property type="entry name" value="GproteinA_insert"/>
</dbReference>
<name>A0AAD4LEU6_9AGAM</name>
<keyword evidence="6" id="KW-0460">Magnesium</keyword>
<keyword evidence="3 5" id="KW-0342">GTP-binding</keyword>
<dbReference type="SUPFAM" id="SSF47895">
    <property type="entry name" value="Transducin (alpha subunit), insertion domain"/>
    <property type="match status" value="1"/>
</dbReference>
<dbReference type="PROSITE" id="PS51882">
    <property type="entry name" value="G_ALPHA"/>
    <property type="match status" value="1"/>
</dbReference>
<dbReference type="PRINTS" id="PR00318">
    <property type="entry name" value="GPROTEINA"/>
</dbReference>
<evidence type="ECO:0000313" key="8">
    <source>
        <dbReference type="EMBL" id="KAH8985806.1"/>
    </source>
</evidence>
<gene>
    <name evidence="8" type="ORF">EDB92DRAFT_1802291</name>
</gene>
<protein>
    <submittedName>
        <fullName evidence="8">G-alpha-domain-containing protein</fullName>
    </submittedName>
</protein>
<dbReference type="GO" id="GO:0046872">
    <property type="term" value="F:metal ion binding"/>
    <property type="evidence" value="ECO:0007669"/>
    <property type="project" value="UniProtKB-KW"/>
</dbReference>
<dbReference type="GO" id="GO:0001664">
    <property type="term" value="F:G protein-coupled receptor binding"/>
    <property type="evidence" value="ECO:0007669"/>
    <property type="project" value="TreeGrafter"/>
</dbReference>
<dbReference type="Gene3D" id="1.10.400.10">
    <property type="entry name" value="GI Alpha 1, domain 2-like"/>
    <property type="match status" value="1"/>
</dbReference>
<dbReference type="GO" id="GO:0005834">
    <property type="term" value="C:heterotrimeric G-protein complex"/>
    <property type="evidence" value="ECO:0007669"/>
    <property type="project" value="TreeGrafter"/>
</dbReference>
<dbReference type="EMBL" id="JAKELL010000060">
    <property type="protein sequence ID" value="KAH8985806.1"/>
    <property type="molecule type" value="Genomic_DNA"/>
</dbReference>
<dbReference type="Pfam" id="PF00503">
    <property type="entry name" value="G-alpha"/>
    <property type="match status" value="1"/>
</dbReference>
<evidence type="ECO:0000256" key="4">
    <source>
        <dbReference type="ARBA" id="ARBA00023224"/>
    </source>
</evidence>
<dbReference type="GO" id="GO:0031683">
    <property type="term" value="F:G-protein beta/gamma-subunit complex binding"/>
    <property type="evidence" value="ECO:0007669"/>
    <property type="project" value="InterPro"/>
</dbReference>
<keyword evidence="4" id="KW-0807">Transducer</keyword>
<dbReference type="Gene3D" id="3.40.50.300">
    <property type="entry name" value="P-loop containing nucleotide triphosphate hydrolases"/>
    <property type="match status" value="2"/>
</dbReference>
<feature type="region of interest" description="Disordered" evidence="7">
    <location>
        <begin position="1"/>
        <end position="41"/>
    </location>
</feature>
<evidence type="ECO:0000256" key="7">
    <source>
        <dbReference type="SAM" id="MobiDB-lite"/>
    </source>
</evidence>
<keyword evidence="9" id="KW-1185">Reference proteome</keyword>
<sequence>MVTRCSDESWDPLARALAPPEDETPEHRAMREAKETEARRVSERIDEQIRMEKQADSRKKLPVKVLMLGQVESGKSTTVKIFQMSYAPKAWEEERMSWRTVIHLNLVRSVNTILDALEHAPETAVRVNLLRMRLSPLRRVQRDLETHLGLAEGEEVHAASEAGVFRRAAEVSVRSRSGWAAALGRAKQRAKNPGRRSPADEALEVILMSRDDIAALWGDDSVRAALEVRNVRLEDRSGFFLDDLYRIAHRGYEPTDDDVVRARLRTMGVQEYRFLFETGREAGHEWIFYDVGGSRSHRGSWHPYFMDVQAIIFLAPISVFDEKIDGEGGLNRLEDSIKFWTTICRSKLLAKVELVLFLNKCDILERKLARGVPMKQYISTYGDRANDMPTASKYLRKQFQEIARKHSPEPRRVHTFLTTAIDTRAMATTLGTIRASIVKENLKSADLVT</sequence>
<feature type="binding site" evidence="5">
    <location>
        <position position="420"/>
    </location>
    <ligand>
        <name>GTP</name>
        <dbReference type="ChEBI" id="CHEBI:37565"/>
    </ligand>
</feature>
<reference evidence="8" key="1">
    <citation type="submission" date="2022-01" db="EMBL/GenBank/DDBJ databases">
        <title>Comparative genomics reveals a dynamic genome evolution in the ectomycorrhizal milk-cap (Lactarius) mushrooms.</title>
        <authorList>
            <consortium name="DOE Joint Genome Institute"/>
            <person name="Lebreton A."/>
            <person name="Tang N."/>
            <person name="Kuo A."/>
            <person name="LaButti K."/>
            <person name="Drula E."/>
            <person name="Barry K."/>
            <person name="Clum A."/>
            <person name="Lipzen A."/>
            <person name="Mousain D."/>
            <person name="Ng V."/>
            <person name="Wang R."/>
            <person name="Wang X."/>
            <person name="Dai Y."/>
            <person name="Henrissat B."/>
            <person name="Grigoriev I.V."/>
            <person name="Guerin-Laguette A."/>
            <person name="Yu F."/>
            <person name="Martin F.M."/>
        </authorList>
    </citation>
    <scope>NUCLEOTIDE SEQUENCE</scope>
    <source>
        <strain evidence="8">QP</strain>
    </source>
</reference>
<dbReference type="AlphaFoldDB" id="A0AAD4LEU6"/>
<dbReference type="InterPro" id="IPR027417">
    <property type="entry name" value="P-loop_NTPase"/>
</dbReference>
<evidence type="ECO:0000256" key="2">
    <source>
        <dbReference type="ARBA" id="ARBA00022741"/>
    </source>
</evidence>
<dbReference type="GO" id="GO:0003924">
    <property type="term" value="F:GTPase activity"/>
    <property type="evidence" value="ECO:0007669"/>
    <property type="project" value="InterPro"/>
</dbReference>
<dbReference type="SMART" id="SM00275">
    <property type="entry name" value="G_alpha"/>
    <property type="match status" value="1"/>
</dbReference>
<accession>A0AAD4LEU6</accession>
<keyword evidence="1 6" id="KW-0479">Metal-binding</keyword>
<evidence type="ECO:0000256" key="3">
    <source>
        <dbReference type="ARBA" id="ARBA00023134"/>
    </source>
</evidence>
<evidence type="ECO:0000313" key="9">
    <source>
        <dbReference type="Proteomes" id="UP001201163"/>
    </source>
</evidence>
<dbReference type="InterPro" id="IPR001019">
    <property type="entry name" value="Gprotein_alpha_su"/>
</dbReference>
<keyword evidence="2 5" id="KW-0547">Nucleotide-binding</keyword>
<dbReference type="GO" id="GO:0005525">
    <property type="term" value="F:GTP binding"/>
    <property type="evidence" value="ECO:0007669"/>
    <property type="project" value="UniProtKB-KW"/>
</dbReference>
<dbReference type="PANTHER" id="PTHR10218">
    <property type="entry name" value="GTP-BINDING PROTEIN ALPHA SUBUNIT"/>
    <property type="match status" value="1"/>
</dbReference>
<dbReference type="GO" id="GO:0007188">
    <property type="term" value="P:adenylate cyclase-modulating G protein-coupled receptor signaling pathway"/>
    <property type="evidence" value="ECO:0007669"/>
    <property type="project" value="TreeGrafter"/>
</dbReference>
<dbReference type="GO" id="GO:0005737">
    <property type="term" value="C:cytoplasm"/>
    <property type="evidence" value="ECO:0007669"/>
    <property type="project" value="TreeGrafter"/>
</dbReference>
<comment type="caution">
    <text evidence="8">The sequence shown here is derived from an EMBL/GenBank/DDBJ whole genome shotgun (WGS) entry which is preliminary data.</text>
</comment>
<proteinExistence type="predicted"/>
<dbReference type="SUPFAM" id="SSF52540">
    <property type="entry name" value="P-loop containing nucleoside triphosphate hydrolases"/>
    <property type="match status" value="1"/>
</dbReference>
<evidence type="ECO:0000256" key="5">
    <source>
        <dbReference type="PIRSR" id="PIRSR601019-1"/>
    </source>
</evidence>
<dbReference type="Proteomes" id="UP001201163">
    <property type="component" value="Unassembled WGS sequence"/>
</dbReference>
<feature type="compositionally biased region" description="Basic and acidic residues" evidence="7">
    <location>
        <begin position="25"/>
        <end position="41"/>
    </location>
</feature>
<dbReference type="FunFam" id="3.40.50.300:FF:000692">
    <property type="entry name" value="Guanine nucleotide-binding protein subunit alpha"/>
    <property type="match status" value="1"/>
</dbReference>